<feature type="compositionally biased region" description="Gly residues" evidence="1">
    <location>
        <begin position="82"/>
        <end position="94"/>
    </location>
</feature>
<name>A0ABP1C7C1_9GAMM</name>
<feature type="compositionally biased region" description="Basic and acidic residues" evidence="1">
    <location>
        <begin position="44"/>
        <end position="58"/>
    </location>
</feature>
<sequence length="94" mass="9979">MDGNGGLLYPVKGRPAGSGPPGAGELGPDLRVWLCKVRQKGKGHGTEDRGYRDRDHRGFQRHRARHGVDLRQARRHRVAGGPPRGGPGGTGAGV</sequence>
<evidence type="ECO:0000313" key="2">
    <source>
        <dbReference type="EMBL" id="CAL1240011.1"/>
    </source>
</evidence>
<feature type="region of interest" description="Disordered" evidence="1">
    <location>
        <begin position="1"/>
        <end position="26"/>
    </location>
</feature>
<keyword evidence="3" id="KW-1185">Reference proteome</keyword>
<accession>A0ABP1C7C1</accession>
<evidence type="ECO:0000313" key="3">
    <source>
        <dbReference type="Proteomes" id="UP001497493"/>
    </source>
</evidence>
<evidence type="ECO:0000256" key="1">
    <source>
        <dbReference type="SAM" id="MobiDB-lite"/>
    </source>
</evidence>
<dbReference type="Proteomes" id="UP001497493">
    <property type="component" value="Chromosome"/>
</dbReference>
<proteinExistence type="predicted"/>
<dbReference type="EMBL" id="OZ026884">
    <property type="protein sequence ID" value="CAL1240011.1"/>
    <property type="molecule type" value="Genomic_DNA"/>
</dbReference>
<feature type="region of interest" description="Disordered" evidence="1">
    <location>
        <begin position="39"/>
        <end position="94"/>
    </location>
</feature>
<organism evidence="2 3">
    <name type="scientific">Candidatus Methylocalor cossyra</name>
    <dbReference type="NCBI Taxonomy" id="3108543"/>
    <lineage>
        <taxon>Bacteria</taxon>
        <taxon>Pseudomonadati</taxon>
        <taxon>Pseudomonadota</taxon>
        <taxon>Gammaproteobacteria</taxon>
        <taxon>Methylococcales</taxon>
        <taxon>Methylococcaceae</taxon>
        <taxon>Candidatus Methylocalor</taxon>
    </lineage>
</organism>
<gene>
    <name evidence="2" type="ORF">MECH1_V1_1235</name>
</gene>
<protein>
    <submittedName>
        <fullName evidence="2">Uncharacterized protein</fullName>
    </submittedName>
</protein>
<reference evidence="2 3" key="1">
    <citation type="submission" date="2024-04" db="EMBL/GenBank/DDBJ databases">
        <authorList>
            <person name="Cremers G."/>
        </authorList>
    </citation>
    <scope>NUCLEOTIDE SEQUENCE [LARGE SCALE GENOMIC DNA]</scope>
    <source>
        <strain evidence="2">MeCH1-AG</strain>
    </source>
</reference>